<dbReference type="PROSITE" id="PS00141">
    <property type="entry name" value="ASP_PROTEASE"/>
    <property type="match status" value="1"/>
</dbReference>
<evidence type="ECO:0000256" key="1">
    <source>
        <dbReference type="SAM" id="Phobius"/>
    </source>
</evidence>
<dbReference type="Proteomes" id="UP000252893">
    <property type="component" value="Unassembled WGS sequence"/>
</dbReference>
<keyword evidence="1" id="KW-0472">Membrane</keyword>
<dbReference type="InterPro" id="IPR034122">
    <property type="entry name" value="Retropepsin-like_bacterial"/>
</dbReference>
<name>A0A366DYE5_9HYPH</name>
<keyword evidence="3" id="KW-1185">Reference proteome</keyword>
<dbReference type="Pfam" id="PF13975">
    <property type="entry name" value="gag-asp_proteas"/>
    <property type="match status" value="1"/>
</dbReference>
<dbReference type="NCBIfam" id="TIGR02281">
    <property type="entry name" value="clan_AA_DTGA"/>
    <property type="match status" value="1"/>
</dbReference>
<keyword evidence="1" id="KW-1133">Transmembrane helix</keyword>
<evidence type="ECO:0000313" key="3">
    <source>
        <dbReference type="Proteomes" id="UP000252893"/>
    </source>
</evidence>
<dbReference type="InterPro" id="IPR021109">
    <property type="entry name" value="Peptidase_aspartic_dom_sf"/>
</dbReference>
<gene>
    <name evidence="2" type="ORF">DFR47_104500</name>
</gene>
<keyword evidence="2" id="KW-0645">Protease</keyword>
<protein>
    <submittedName>
        <fullName evidence="2">Aspartyl protease family protein</fullName>
    </submittedName>
</protein>
<dbReference type="EMBL" id="QNRH01000004">
    <property type="protein sequence ID" value="RBO95131.1"/>
    <property type="molecule type" value="Genomic_DNA"/>
</dbReference>
<proteinExistence type="predicted"/>
<dbReference type="RefSeq" id="WP_113944953.1">
    <property type="nucleotide sequence ID" value="NZ_JBHEEG010000001.1"/>
</dbReference>
<reference evidence="2 3" key="1">
    <citation type="submission" date="2018-06" db="EMBL/GenBank/DDBJ databases">
        <title>Genomic Encyclopedia of Type Strains, Phase IV (KMG-IV): sequencing the most valuable type-strain genomes for metagenomic binning, comparative biology and taxonomic classification.</title>
        <authorList>
            <person name="Goeker M."/>
        </authorList>
    </citation>
    <scope>NUCLEOTIDE SEQUENCE [LARGE SCALE GENOMIC DNA]</scope>
    <source>
        <strain evidence="2 3">DSM 25619</strain>
    </source>
</reference>
<keyword evidence="1" id="KW-0812">Transmembrane</keyword>
<dbReference type="CDD" id="cd05483">
    <property type="entry name" value="retropepsin_like_bacteria"/>
    <property type="match status" value="1"/>
</dbReference>
<dbReference type="OrthoDB" id="7595324at2"/>
<keyword evidence="2" id="KW-0378">Hydrolase</keyword>
<dbReference type="SUPFAM" id="SSF50630">
    <property type="entry name" value="Acid proteases"/>
    <property type="match status" value="1"/>
</dbReference>
<feature type="transmembrane region" description="Helical" evidence="1">
    <location>
        <begin position="39"/>
        <end position="60"/>
    </location>
</feature>
<dbReference type="InterPro" id="IPR001969">
    <property type="entry name" value="Aspartic_peptidase_AS"/>
</dbReference>
<comment type="caution">
    <text evidence="2">The sequence shown here is derived from an EMBL/GenBank/DDBJ whole genome shotgun (WGS) entry which is preliminary data.</text>
</comment>
<dbReference type="GO" id="GO:0006508">
    <property type="term" value="P:proteolysis"/>
    <property type="evidence" value="ECO:0007669"/>
    <property type="project" value="UniProtKB-KW"/>
</dbReference>
<organism evidence="2 3">
    <name type="scientific">Pseudochrobactrum asaccharolyticum</name>
    <dbReference type="NCBI Taxonomy" id="354351"/>
    <lineage>
        <taxon>Bacteria</taxon>
        <taxon>Pseudomonadati</taxon>
        <taxon>Pseudomonadota</taxon>
        <taxon>Alphaproteobacteria</taxon>
        <taxon>Hyphomicrobiales</taxon>
        <taxon>Brucellaceae</taxon>
        <taxon>Pseudochrobactrum</taxon>
    </lineage>
</organism>
<dbReference type="AlphaFoldDB" id="A0A366DYE5"/>
<dbReference type="GO" id="GO:0004190">
    <property type="term" value="F:aspartic-type endopeptidase activity"/>
    <property type="evidence" value="ECO:0007669"/>
    <property type="project" value="InterPro"/>
</dbReference>
<sequence>MNRLFWLVIAAIAVLILVLVINDESGTTLGLANDDFADAAYMSIFGVVVAAGLLGSGIPLNHMVRNIAIWAVIVLGLVTGYQYQYELKNIANRVTAGLIPGTAISGNNAEGSETVSISQSANGHFEVNALVNDQRVNFMVDTGASTIVLTQADAQRVGIDTNNLKYTIPVSTANGRTMAATVPLQEIKIGNIVRYDLRALVSQEGQLNGSLLGMNFMNSLSAYSVQRDQLILTD</sequence>
<accession>A0A366DYE5</accession>
<dbReference type="InterPro" id="IPR011969">
    <property type="entry name" value="Clan_AA_Asp_peptidase_C"/>
</dbReference>
<dbReference type="Gene3D" id="2.40.70.10">
    <property type="entry name" value="Acid Proteases"/>
    <property type="match status" value="1"/>
</dbReference>
<feature type="transmembrane region" description="Helical" evidence="1">
    <location>
        <begin position="67"/>
        <end position="85"/>
    </location>
</feature>
<evidence type="ECO:0000313" key="2">
    <source>
        <dbReference type="EMBL" id="RBO95131.1"/>
    </source>
</evidence>